<keyword evidence="4" id="KW-0238">DNA-binding</keyword>
<dbReference type="EMBL" id="JAPQKO010000003">
    <property type="protein sequence ID" value="KAJ5172858.1"/>
    <property type="molecule type" value="Genomic_DNA"/>
</dbReference>
<evidence type="ECO:0000256" key="5">
    <source>
        <dbReference type="ARBA" id="ARBA00023163"/>
    </source>
</evidence>
<keyword evidence="8" id="KW-0812">Transmembrane</keyword>
<name>A0A9W9IBY2_9EURO</name>
<keyword evidence="6" id="KW-0539">Nucleus</keyword>
<dbReference type="CDD" id="cd12148">
    <property type="entry name" value="fungal_TF_MHR"/>
    <property type="match status" value="1"/>
</dbReference>
<evidence type="ECO:0000313" key="9">
    <source>
        <dbReference type="EMBL" id="KAJ5172858.1"/>
    </source>
</evidence>
<organism evidence="9 10">
    <name type="scientific">Penicillium capsulatum</name>
    <dbReference type="NCBI Taxonomy" id="69766"/>
    <lineage>
        <taxon>Eukaryota</taxon>
        <taxon>Fungi</taxon>
        <taxon>Dikarya</taxon>
        <taxon>Ascomycota</taxon>
        <taxon>Pezizomycotina</taxon>
        <taxon>Eurotiomycetes</taxon>
        <taxon>Eurotiomycetidae</taxon>
        <taxon>Eurotiales</taxon>
        <taxon>Aspergillaceae</taxon>
        <taxon>Penicillium</taxon>
    </lineage>
</organism>
<evidence type="ECO:0000256" key="1">
    <source>
        <dbReference type="ARBA" id="ARBA00022723"/>
    </source>
</evidence>
<comment type="caution">
    <text evidence="9">The sequence shown here is derived from an EMBL/GenBank/DDBJ whole genome shotgun (WGS) entry which is preliminary data.</text>
</comment>
<dbReference type="GO" id="GO:0003677">
    <property type="term" value="F:DNA binding"/>
    <property type="evidence" value="ECO:0007669"/>
    <property type="project" value="UniProtKB-KW"/>
</dbReference>
<keyword evidence="8" id="KW-0472">Membrane</keyword>
<feature type="transmembrane region" description="Helical" evidence="8">
    <location>
        <begin position="62"/>
        <end position="80"/>
    </location>
</feature>
<dbReference type="GO" id="GO:0046872">
    <property type="term" value="F:metal ion binding"/>
    <property type="evidence" value="ECO:0007669"/>
    <property type="project" value="UniProtKB-KW"/>
</dbReference>
<gene>
    <name evidence="9" type="ORF">N7492_005451</name>
</gene>
<dbReference type="OrthoDB" id="2154091at2759"/>
<evidence type="ECO:0000313" key="10">
    <source>
        <dbReference type="Proteomes" id="UP001146351"/>
    </source>
</evidence>
<sequence length="223" mass="25088">MQYYQFMIHAHRPWISKHYIQPQPPQGPGSSHARKACIDSAIAIVKILMLYERLYGFRKTNVHIVSFTFSAALILIFTTVPAQSGRRNEEHVKYLSTCFWALEEMGGCFESAKRTSTFLSTLQQQWHKRKRGAPAHGVKRGPENLSRSGKDRKMRRKSPGVMEETESRHISGASPAPSTIGPSIESWGQGFSIAGEEALDVVDFMDPELCNILLSEGIPRELV</sequence>
<evidence type="ECO:0000256" key="3">
    <source>
        <dbReference type="ARBA" id="ARBA00023015"/>
    </source>
</evidence>
<evidence type="ECO:0000256" key="7">
    <source>
        <dbReference type="SAM" id="MobiDB-lite"/>
    </source>
</evidence>
<protein>
    <recommendedName>
        <fullName evidence="11">Fungal specific transcription factor</fullName>
    </recommendedName>
</protein>
<accession>A0A9W9IBY2</accession>
<feature type="compositionally biased region" description="Basic residues" evidence="7">
    <location>
        <begin position="128"/>
        <end position="139"/>
    </location>
</feature>
<dbReference type="InterPro" id="IPR051615">
    <property type="entry name" value="Transcr_Regulatory_Elem"/>
</dbReference>
<dbReference type="AlphaFoldDB" id="A0A9W9IBY2"/>
<proteinExistence type="predicted"/>
<feature type="region of interest" description="Disordered" evidence="7">
    <location>
        <begin position="128"/>
        <end position="184"/>
    </location>
</feature>
<keyword evidence="10" id="KW-1185">Reference proteome</keyword>
<dbReference type="PANTHER" id="PTHR31313:SF77">
    <property type="entry name" value="ZN(II)2CYS6 TRANSCRIPTION FACTOR (EUROFUNG)"/>
    <property type="match status" value="1"/>
</dbReference>
<dbReference type="Proteomes" id="UP001146351">
    <property type="component" value="Unassembled WGS sequence"/>
</dbReference>
<keyword evidence="2" id="KW-0862">Zinc</keyword>
<keyword evidence="5" id="KW-0804">Transcription</keyword>
<evidence type="ECO:0000256" key="6">
    <source>
        <dbReference type="ARBA" id="ARBA00023242"/>
    </source>
</evidence>
<evidence type="ECO:0008006" key="11">
    <source>
        <dbReference type="Google" id="ProtNLM"/>
    </source>
</evidence>
<evidence type="ECO:0000256" key="4">
    <source>
        <dbReference type="ARBA" id="ARBA00023125"/>
    </source>
</evidence>
<keyword evidence="3" id="KW-0805">Transcription regulation</keyword>
<reference evidence="9" key="2">
    <citation type="journal article" date="2023" name="IMA Fungus">
        <title>Comparative genomic study of the Penicillium genus elucidates a diverse pangenome and 15 lateral gene transfer events.</title>
        <authorList>
            <person name="Petersen C."/>
            <person name="Sorensen T."/>
            <person name="Nielsen M.R."/>
            <person name="Sondergaard T.E."/>
            <person name="Sorensen J.L."/>
            <person name="Fitzpatrick D.A."/>
            <person name="Frisvad J.C."/>
            <person name="Nielsen K.L."/>
        </authorList>
    </citation>
    <scope>NUCLEOTIDE SEQUENCE</scope>
    <source>
        <strain evidence="9">IBT 21917</strain>
    </source>
</reference>
<keyword evidence="1" id="KW-0479">Metal-binding</keyword>
<evidence type="ECO:0000256" key="8">
    <source>
        <dbReference type="SAM" id="Phobius"/>
    </source>
</evidence>
<evidence type="ECO:0000256" key="2">
    <source>
        <dbReference type="ARBA" id="ARBA00022833"/>
    </source>
</evidence>
<keyword evidence="8" id="KW-1133">Transmembrane helix</keyword>
<reference evidence="9" key="1">
    <citation type="submission" date="2022-11" db="EMBL/GenBank/DDBJ databases">
        <authorList>
            <person name="Petersen C."/>
        </authorList>
    </citation>
    <scope>NUCLEOTIDE SEQUENCE</scope>
    <source>
        <strain evidence="9">IBT 21917</strain>
    </source>
</reference>
<dbReference type="PANTHER" id="PTHR31313">
    <property type="entry name" value="TY1 ENHANCER ACTIVATOR"/>
    <property type="match status" value="1"/>
</dbReference>